<dbReference type="Pfam" id="PF00581">
    <property type="entry name" value="Rhodanese"/>
    <property type="match status" value="1"/>
</dbReference>
<dbReference type="PROSITE" id="PS50206">
    <property type="entry name" value="RHODANESE_3"/>
    <property type="match status" value="1"/>
</dbReference>
<feature type="active site" description="Cysteine persulfide intermediate" evidence="3">
    <location>
        <position position="65"/>
    </location>
</feature>
<dbReference type="GO" id="GO:0004792">
    <property type="term" value="F:thiosulfate-cyanide sulfurtransferase activity"/>
    <property type="evidence" value="ECO:0007669"/>
    <property type="project" value="UniProtKB-UniRule"/>
</dbReference>
<gene>
    <name evidence="3 5" type="primary">glpE</name>
    <name evidence="5" type="ORF">QJU93_09615</name>
</gene>
<comment type="catalytic activity">
    <reaction evidence="3">
        <text>thiosulfate + hydrogen cyanide = thiocyanate + sulfite + 2 H(+)</text>
        <dbReference type="Rhea" id="RHEA:16881"/>
        <dbReference type="ChEBI" id="CHEBI:15378"/>
        <dbReference type="ChEBI" id="CHEBI:17359"/>
        <dbReference type="ChEBI" id="CHEBI:18022"/>
        <dbReference type="ChEBI" id="CHEBI:18407"/>
        <dbReference type="ChEBI" id="CHEBI:33542"/>
        <dbReference type="EC" id="2.8.1.1"/>
    </reaction>
</comment>
<dbReference type="InterPro" id="IPR036873">
    <property type="entry name" value="Rhodanese-like_dom_sf"/>
</dbReference>
<dbReference type="GO" id="GO:0005737">
    <property type="term" value="C:cytoplasm"/>
    <property type="evidence" value="ECO:0007669"/>
    <property type="project" value="UniProtKB-SubCell"/>
</dbReference>
<keyword evidence="1 3" id="KW-0963">Cytoplasm</keyword>
<dbReference type="AlphaFoldDB" id="A0AAJ6P1G3"/>
<dbReference type="HAMAP" id="MF_01009">
    <property type="entry name" value="Thiosulf_sulfurtr"/>
    <property type="match status" value="1"/>
</dbReference>
<dbReference type="SUPFAM" id="SSF52821">
    <property type="entry name" value="Rhodanese/Cell cycle control phosphatase"/>
    <property type="match status" value="1"/>
</dbReference>
<comment type="subcellular location">
    <subcellularLocation>
        <location evidence="3">Cytoplasm</location>
    </subcellularLocation>
</comment>
<feature type="domain" description="Rhodanese" evidence="4">
    <location>
        <begin position="17"/>
        <end position="105"/>
    </location>
</feature>
<dbReference type="PANTHER" id="PTHR43031">
    <property type="entry name" value="FAD-DEPENDENT OXIDOREDUCTASE"/>
    <property type="match status" value="1"/>
</dbReference>
<evidence type="ECO:0000256" key="1">
    <source>
        <dbReference type="ARBA" id="ARBA00022490"/>
    </source>
</evidence>
<reference evidence="5" key="1">
    <citation type="journal article" date="2023" name="Front. Microbiol.">
        <title>Phylogeography and host specificity of Pasteurellaceae pathogenic to sea-farmed fish in the north-east Atlantic.</title>
        <authorList>
            <person name="Gulla S."/>
            <person name="Colquhoun D.J."/>
            <person name="Olsen A.B."/>
            <person name="Spilsberg B."/>
            <person name="Lagesen K."/>
            <person name="Aakesson C.P."/>
            <person name="Strom S."/>
            <person name="Manji F."/>
            <person name="Birkbeck T.H."/>
            <person name="Nilsen H.K."/>
        </authorList>
    </citation>
    <scope>NUCLEOTIDE SEQUENCE</scope>
    <source>
        <strain evidence="5">TW16_20</strain>
    </source>
</reference>
<dbReference type="EC" id="2.8.1.1" evidence="3"/>
<dbReference type="Gene3D" id="3.40.250.10">
    <property type="entry name" value="Rhodanese-like domain"/>
    <property type="match status" value="1"/>
</dbReference>
<dbReference type="InterPro" id="IPR023695">
    <property type="entry name" value="Thiosulf_sulfurTrfase"/>
</dbReference>
<comment type="function">
    <text evidence="3">Transferase that catalyzes the transfer of sulfur from thiosulfate to thiophilic acceptors such as cyanide or dithiols. May function in a CysM-independent thiosulfate assimilation pathway by catalyzing the conversion of thiosulfate to sulfite, which can then be used for L-cysteine biosynthesis.</text>
</comment>
<dbReference type="EMBL" id="JASAYQ010000020">
    <property type="protein sequence ID" value="MDP8173610.1"/>
    <property type="molecule type" value="Genomic_DNA"/>
</dbReference>
<comment type="catalytic activity">
    <reaction evidence="3">
        <text>thiosulfate + [thioredoxin]-dithiol = [thioredoxin]-disulfide + hydrogen sulfide + sulfite + 2 H(+)</text>
        <dbReference type="Rhea" id="RHEA:83859"/>
        <dbReference type="Rhea" id="RHEA-COMP:10698"/>
        <dbReference type="Rhea" id="RHEA-COMP:10700"/>
        <dbReference type="ChEBI" id="CHEBI:15378"/>
        <dbReference type="ChEBI" id="CHEBI:17359"/>
        <dbReference type="ChEBI" id="CHEBI:29919"/>
        <dbReference type="ChEBI" id="CHEBI:29950"/>
        <dbReference type="ChEBI" id="CHEBI:33542"/>
        <dbReference type="ChEBI" id="CHEBI:50058"/>
    </reaction>
</comment>
<dbReference type="Proteomes" id="UP001236239">
    <property type="component" value="Unassembled WGS sequence"/>
</dbReference>
<dbReference type="InterPro" id="IPR001763">
    <property type="entry name" value="Rhodanese-like_dom"/>
</dbReference>
<keyword evidence="2 3" id="KW-0808">Transferase</keyword>
<dbReference type="CDD" id="cd01444">
    <property type="entry name" value="GlpE_ST"/>
    <property type="match status" value="1"/>
</dbReference>
<evidence type="ECO:0000259" key="4">
    <source>
        <dbReference type="PROSITE" id="PS50206"/>
    </source>
</evidence>
<evidence type="ECO:0000313" key="6">
    <source>
        <dbReference type="Proteomes" id="UP001236239"/>
    </source>
</evidence>
<sequence length="107" mass="12395">MNNFIEISPQRAWEKVNTDNAVIVDIRNTIHYNHSYPKTAIHLNNQNYQEFLNSCEYDQPIMIICYHGISSRNTAQFFIEQGFDDIYSITGGFEAWQKAGLPIEMGC</sequence>
<dbReference type="InterPro" id="IPR050229">
    <property type="entry name" value="GlpE_sulfurtransferase"/>
</dbReference>
<comment type="caution">
    <text evidence="5">The sequence shown here is derived from an EMBL/GenBank/DDBJ whole genome shotgun (WGS) entry which is preliminary data.</text>
</comment>
<name>A0AAJ6P1G3_9PAST</name>
<dbReference type="PANTHER" id="PTHR43031:SF6">
    <property type="entry name" value="THIOSULFATE SULFURTRANSFERASE GLPE"/>
    <property type="match status" value="1"/>
</dbReference>
<evidence type="ECO:0000256" key="3">
    <source>
        <dbReference type="HAMAP-Rule" id="MF_01009"/>
    </source>
</evidence>
<dbReference type="SMART" id="SM00450">
    <property type="entry name" value="RHOD"/>
    <property type="match status" value="1"/>
</dbReference>
<protein>
    <recommendedName>
        <fullName evidence="3">Thiosulfate sulfurtransferase GlpE</fullName>
        <ecNumber evidence="3">2.8.1.1</ecNumber>
    </recommendedName>
</protein>
<evidence type="ECO:0000256" key="2">
    <source>
        <dbReference type="ARBA" id="ARBA00022679"/>
    </source>
</evidence>
<dbReference type="NCBIfam" id="NF001195">
    <property type="entry name" value="PRK00162.1"/>
    <property type="match status" value="1"/>
</dbReference>
<evidence type="ECO:0000313" key="5">
    <source>
        <dbReference type="EMBL" id="MDP8173610.1"/>
    </source>
</evidence>
<organism evidence="5 6">
    <name type="scientific">Phocoenobacter skyensis</name>
    <dbReference type="NCBI Taxonomy" id="97481"/>
    <lineage>
        <taxon>Bacteria</taxon>
        <taxon>Pseudomonadati</taxon>
        <taxon>Pseudomonadota</taxon>
        <taxon>Gammaproteobacteria</taxon>
        <taxon>Pasteurellales</taxon>
        <taxon>Pasteurellaceae</taxon>
        <taxon>Phocoenobacter</taxon>
    </lineage>
</organism>
<proteinExistence type="inferred from homology"/>
<accession>A0AAJ6P1G3</accession>
<comment type="similarity">
    <text evidence="3">Belongs to the GlpE family.</text>
</comment>
<dbReference type="RefSeq" id="WP_306374444.1">
    <property type="nucleotide sequence ID" value="NZ_JASAYK010000005.1"/>
</dbReference>